<organism evidence="1 2">
    <name type="scientific">Lentinula lateritia</name>
    <dbReference type="NCBI Taxonomy" id="40482"/>
    <lineage>
        <taxon>Eukaryota</taxon>
        <taxon>Fungi</taxon>
        <taxon>Dikarya</taxon>
        <taxon>Basidiomycota</taxon>
        <taxon>Agaricomycotina</taxon>
        <taxon>Agaricomycetes</taxon>
        <taxon>Agaricomycetidae</taxon>
        <taxon>Agaricales</taxon>
        <taxon>Marasmiineae</taxon>
        <taxon>Omphalotaceae</taxon>
        <taxon>Lentinula</taxon>
    </lineage>
</organism>
<comment type="caution">
    <text evidence="1">The sequence shown here is derived from an EMBL/GenBank/DDBJ whole genome shotgun (WGS) entry which is preliminary data.</text>
</comment>
<dbReference type="AlphaFoldDB" id="A0A9W8ZZZ8"/>
<proteinExistence type="predicted"/>
<sequence length="357" mass="40741">MVNFASKHRRISRTSSASRQWLPVSMQIAEHNDVALLHELFIDFKQLTRKGELVTFEKTMSQWIRWVPPTEQSMSGESFNICPIDYVNTLNYKAPICPHITNGFFTEYDFIHMEKYNITLKHHMLNVNFASSNLQQEVQGKSSVTERDSSLETFPRIYSNTLEPVEPVLLAKHSLELLAHRPKPNPLVQPSSTQPLIPFYNEDKAVARQNTDLELIQILQDVYHDGVFRRYPKLHPAYDLNNPPTTLLPFDPRRNAGGSTFTHLQHFDTVVGRAIRNLNSTIGLKQITFNHLAHLSRLCSGCGLPTQTIQIIDSAELSLRIFSKGKEPVFVDSLNTVSLQMSGLWLQQQSLFALFAI</sequence>
<evidence type="ECO:0000313" key="1">
    <source>
        <dbReference type="EMBL" id="KAJ4471280.1"/>
    </source>
</evidence>
<reference evidence="1" key="2">
    <citation type="journal article" date="2023" name="Proc. Natl. Acad. Sci. U.S.A.">
        <title>A global phylogenomic analysis of the shiitake genus Lentinula.</title>
        <authorList>
            <person name="Sierra-Patev S."/>
            <person name="Min B."/>
            <person name="Naranjo-Ortiz M."/>
            <person name="Looney B."/>
            <person name="Konkel Z."/>
            <person name="Slot J.C."/>
            <person name="Sakamoto Y."/>
            <person name="Steenwyk J.L."/>
            <person name="Rokas A."/>
            <person name="Carro J."/>
            <person name="Camarero S."/>
            <person name="Ferreira P."/>
            <person name="Molpeceres G."/>
            <person name="Ruiz-Duenas F.J."/>
            <person name="Serrano A."/>
            <person name="Henrissat B."/>
            <person name="Drula E."/>
            <person name="Hughes K.W."/>
            <person name="Mata J.L."/>
            <person name="Ishikawa N.K."/>
            <person name="Vargas-Isla R."/>
            <person name="Ushijima S."/>
            <person name="Smith C.A."/>
            <person name="Donoghue J."/>
            <person name="Ahrendt S."/>
            <person name="Andreopoulos W."/>
            <person name="He G."/>
            <person name="LaButti K."/>
            <person name="Lipzen A."/>
            <person name="Ng V."/>
            <person name="Riley R."/>
            <person name="Sandor L."/>
            <person name="Barry K."/>
            <person name="Martinez A.T."/>
            <person name="Xiao Y."/>
            <person name="Gibbons J.G."/>
            <person name="Terashima K."/>
            <person name="Grigoriev I.V."/>
            <person name="Hibbett D."/>
        </authorList>
    </citation>
    <scope>NUCLEOTIDE SEQUENCE</scope>
    <source>
        <strain evidence="1">Sp2 HRB7682 ss15</strain>
    </source>
</reference>
<dbReference type="Proteomes" id="UP001150238">
    <property type="component" value="Unassembled WGS sequence"/>
</dbReference>
<reference evidence="1" key="1">
    <citation type="submission" date="2022-08" db="EMBL/GenBank/DDBJ databases">
        <authorList>
            <consortium name="DOE Joint Genome Institute"/>
            <person name="Min B."/>
            <person name="Riley R."/>
            <person name="Sierra-Patev S."/>
            <person name="Naranjo-Ortiz M."/>
            <person name="Looney B."/>
            <person name="Konkel Z."/>
            <person name="Slot J.C."/>
            <person name="Sakamoto Y."/>
            <person name="Steenwyk J.L."/>
            <person name="Rokas A."/>
            <person name="Carro J."/>
            <person name="Camarero S."/>
            <person name="Ferreira P."/>
            <person name="Molpeceres G."/>
            <person name="Ruiz-Duenas F.J."/>
            <person name="Serrano A."/>
            <person name="Henrissat B."/>
            <person name="Drula E."/>
            <person name="Hughes K.W."/>
            <person name="Mata J.L."/>
            <person name="Ishikawa N.K."/>
            <person name="Vargas-Isla R."/>
            <person name="Ushijima S."/>
            <person name="Smith C.A."/>
            <person name="Ahrendt S."/>
            <person name="Andreopoulos W."/>
            <person name="He G."/>
            <person name="Labutti K."/>
            <person name="Lipzen A."/>
            <person name="Ng V."/>
            <person name="Sandor L."/>
            <person name="Barry K."/>
            <person name="Martinez A.T."/>
            <person name="Xiao Y."/>
            <person name="Gibbons J.G."/>
            <person name="Terashima K."/>
            <person name="Hibbett D.S."/>
            <person name="Grigoriev I.V."/>
        </authorList>
    </citation>
    <scope>NUCLEOTIDE SEQUENCE</scope>
    <source>
        <strain evidence="1">Sp2 HRB7682 ss15</strain>
    </source>
</reference>
<gene>
    <name evidence="1" type="ORF">C8J55DRAFT_491435</name>
</gene>
<protein>
    <submittedName>
        <fullName evidence="1">Uncharacterized protein</fullName>
    </submittedName>
</protein>
<evidence type="ECO:0000313" key="2">
    <source>
        <dbReference type="Proteomes" id="UP001150238"/>
    </source>
</evidence>
<dbReference type="EMBL" id="JANVFS010000029">
    <property type="protein sequence ID" value="KAJ4471280.1"/>
    <property type="molecule type" value="Genomic_DNA"/>
</dbReference>
<accession>A0A9W8ZZZ8</accession>
<name>A0A9W8ZZZ8_9AGAR</name>